<dbReference type="Proteomes" id="UP000242450">
    <property type="component" value="Chromosome 9"/>
</dbReference>
<keyword evidence="2" id="KW-1185">Reference proteome</keyword>
<evidence type="ECO:0000313" key="2">
    <source>
        <dbReference type="Proteomes" id="UP000242450"/>
    </source>
</evidence>
<protein>
    <submittedName>
        <fullName evidence="1">Uncharacterized protein</fullName>
    </submittedName>
</protein>
<accession>A0A212D1M0</accession>
<proteinExistence type="predicted"/>
<sequence>MFNISFKDSPACRVELLRSREISFPQGKRGLSRMHMAPCPYLHVFMPALLCEAARAASRRSPDIVELTQPMADTKRVMSPVTSAVAAI</sequence>
<comment type="caution">
    <text evidence="1">The sequence shown here is derived from an EMBL/GenBank/DDBJ whole genome shotgun (WGS) entry which is preliminary data.</text>
</comment>
<reference evidence="1 2" key="1">
    <citation type="journal article" date="2018" name="Mol. Genet. Genomics">
        <title>The red deer Cervus elaphus genome CerEla1.0: sequencing, annotating, genes, and chromosomes.</title>
        <authorList>
            <person name="Bana N.A."/>
            <person name="Nyiri A."/>
            <person name="Nagy J."/>
            <person name="Frank K."/>
            <person name="Nagy T."/>
            <person name="Steger V."/>
            <person name="Schiller M."/>
            <person name="Lakatos P."/>
            <person name="Sugar L."/>
            <person name="Horn P."/>
            <person name="Barta E."/>
            <person name="Orosz L."/>
        </authorList>
    </citation>
    <scope>NUCLEOTIDE SEQUENCE [LARGE SCALE GENOMIC DNA]</scope>
    <source>
        <strain evidence="1">Hungarian</strain>
    </source>
</reference>
<evidence type="ECO:0000313" key="1">
    <source>
        <dbReference type="EMBL" id="OWK12150.1"/>
    </source>
</evidence>
<dbReference type="AlphaFoldDB" id="A0A212D1M0"/>
<organism evidence="1 2">
    <name type="scientific">Cervus elaphus hippelaphus</name>
    <name type="common">European red deer</name>
    <dbReference type="NCBI Taxonomy" id="46360"/>
    <lineage>
        <taxon>Eukaryota</taxon>
        <taxon>Metazoa</taxon>
        <taxon>Chordata</taxon>
        <taxon>Craniata</taxon>
        <taxon>Vertebrata</taxon>
        <taxon>Euteleostomi</taxon>
        <taxon>Mammalia</taxon>
        <taxon>Eutheria</taxon>
        <taxon>Laurasiatheria</taxon>
        <taxon>Artiodactyla</taxon>
        <taxon>Ruminantia</taxon>
        <taxon>Pecora</taxon>
        <taxon>Cervidae</taxon>
        <taxon>Cervinae</taxon>
        <taxon>Cervus</taxon>
    </lineage>
</organism>
<name>A0A212D1M0_CEREH</name>
<gene>
    <name evidence="1" type="ORF">Celaphus_00003854</name>
</gene>
<dbReference type="EMBL" id="MKHE01000009">
    <property type="protein sequence ID" value="OWK12150.1"/>
    <property type="molecule type" value="Genomic_DNA"/>
</dbReference>